<name>A0A2H3TU04_FUSOX</name>
<dbReference type="OrthoDB" id="5058179at2759"/>
<proteinExistence type="predicted"/>
<evidence type="ECO:0000313" key="1">
    <source>
        <dbReference type="EMBL" id="SCO92098.1"/>
    </source>
</evidence>
<accession>A0A2H3TU04</accession>
<dbReference type="VEuPathDB" id="FungiDB:FOZG_15985"/>
<organism evidence="1 2">
    <name type="scientific">Fusarium oxysporum</name>
    <name type="common">Fusarium vascular wilt</name>
    <dbReference type="NCBI Taxonomy" id="5507"/>
    <lineage>
        <taxon>Eukaryota</taxon>
        <taxon>Fungi</taxon>
        <taxon>Dikarya</taxon>
        <taxon>Ascomycota</taxon>
        <taxon>Pezizomycotina</taxon>
        <taxon>Sordariomycetes</taxon>
        <taxon>Hypocreomycetidae</taxon>
        <taxon>Hypocreales</taxon>
        <taxon>Nectriaceae</taxon>
        <taxon>Fusarium</taxon>
        <taxon>Fusarium oxysporum species complex</taxon>
    </lineage>
</organism>
<dbReference type="EMBL" id="FMJY01000010">
    <property type="protein sequence ID" value="SCO92098.1"/>
    <property type="molecule type" value="Genomic_DNA"/>
</dbReference>
<gene>
    <name evidence="1" type="ORF">FRV6_16226</name>
</gene>
<dbReference type="Proteomes" id="UP000219369">
    <property type="component" value="Unassembled WGS sequence"/>
</dbReference>
<dbReference type="AlphaFoldDB" id="A0A2H3TU04"/>
<reference evidence="2" key="1">
    <citation type="submission" date="2016-09" db="EMBL/GenBank/DDBJ databases">
        <authorList>
            <person name="Guldener U."/>
        </authorList>
    </citation>
    <scope>NUCLEOTIDE SEQUENCE [LARGE SCALE GENOMIC DNA]</scope>
    <source>
        <strain evidence="2">V64-1</strain>
    </source>
</reference>
<evidence type="ECO:0008006" key="3">
    <source>
        <dbReference type="Google" id="ProtNLM"/>
    </source>
</evidence>
<dbReference type="VEuPathDB" id="FungiDB:FOMG_09079"/>
<protein>
    <recommendedName>
        <fullName evidence="3">PH domain-containing protein</fullName>
    </recommendedName>
</protein>
<dbReference type="VEuPathDB" id="FungiDB:FOC4_g10003894"/>
<dbReference type="VEuPathDB" id="FungiDB:FOXG_21588"/>
<dbReference type="VEuPathDB" id="FungiDB:FOIG_09744"/>
<evidence type="ECO:0000313" key="2">
    <source>
        <dbReference type="Proteomes" id="UP000219369"/>
    </source>
</evidence>
<sequence length="194" mass="21303">MQPSTLYSFPIPIEFENPLLYAMDTNQTPAVSQVASTESDREEWLGAMAEHAKYEAFRNRIRNFLLNLNTMRESLQINSRIAGPDTELGKAMVALSDEMFDKTRKMDKGVTVLNKIYTEADLGKPLIEAHLELGAGSVVGTFAETQPVGLLETRALVLTHGKESSSLIASTVAHVRGRVKSGSISSLITPKRPL</sequence>